<organism evidence="1 2">
    <name type="scientific">Endozoicomonas euniceicola</name>
    <dbReference type="NCBI Taxonomy" id="1234143"/>
    <lineage>
        <taxon>Bacteria</taxon>
        <taxon>Pseudomonadati</taxon>
        <taxon>Pseudomonadota</taxon>
        <taxon>Gammaproteobacteria</taxon>
        <taxon>Oceanospirillales</taxon>
        <taxon>Endozoicomonadaceae</taxon>
        <taxon>Endozoicomonas</taxon>
    </lineage>
</organism>
<evidence type="ECO:0000313" key="2">
    <source>
        <dbReference type="Proteomes" id="UP001163255"/>
    </source>
</evidence>
<dbReference type="RefSeq" id="WP_262599656.1">
    <property type="nucleotide sequence ID" value="NZ_CP103300.1"/>
</dbReference>
<sequence length="196" mass="22250">MGKRLERIDTMDGHKLIQCHLIYRSIKRLLILTVTPAVWAESHNSNTTISYAKYLNQFSNDVAHVDSYTPPASQSLFSTRRQKDMPKLDVDHKSKPISQKKVSKFVYKAFTDPKKLTSDAAASAAYLGLDALGFAKPLKERVEYIKEKTQFNFGQCGKVEFSSQLKAESCLMDNSKIELNSDYKLDSVTVNFKWAL</sequence>
<accession>A0ABY6GWN1</accession>
<proteinExistence type="predicted"/>
<name>A0ABY6GWN1_9GAMM</name>
<dbReference type="Proteomes" id="UP001163255">
    <property type="component" value="Chromosome"/>
</dbReference>
<keyword evidence="2" id="KW-1185">Reference proteome</keyword>
<gene>
    <name evidence="1" type="ORF">NX720_04420</name>
</gene>
<protein>
    <submittedName>
        <fullName evidence="1">Uncharacterized protein</fullName>
    </submittedName>
</protein>
<evidence type="ECO:0000313" key="1">
    <source>
        <dbReference type="EMBL" id="UYM17174.1"/>
    </source>
</evidence>
<dbReference type="EMBL" id="CP103300">
    <property type="protein sequence ID" value="UYM17174.1"/>
    <property type="molecule type" value="Genomic_DNA"/>
</dbReference>
<reference evidence="1" key="1">
    <citation type="submission" date="2022-10" db="EMBL/GenBank/DDBJ databases">
        <title>Completed Genome Sequence of two octocoral isolated bacterium, Endozoicomonas euniceicola EF212T and Endozoicomonas gorgoniicola PS125T.</title>
        <authorList>
            <person name="Chiou Y.-J."/>
            <person name="Chen Y.-H."/>
        </authorList>
    </citation>
    <scope>NUCLEOTIDE SEQUENCE</scope>
    <source>
        <strain evidence="1">EF212</strain>
    </source>
</reference>